<dbReference type="InterPro" id="IPR024079">
    <property type="entry name" value="MetalloPept_cat_dom_sf"/>
</dbReference>
<name>A0A9J6G8U1_HAELO</name>
<feature type="region of interest" description="Disordered" evidence="8">
    <location>
        <begin position="40"/>
        <end position="92"/>
    </location>
</feature>
<keyword evidence="5" id="KW-0378">Hydrolase</keyword>
<evidence type="ECO:0000259" key="10">
    <source>
        <dbReference type="Pfam" id="PF01431"/>
    </source>
</evidence>
<evidence type="ECO:0000313" key="12">
    <source>
        <dbReference type="EMBL" id="KAH9371137.1"/>
    </source>
</evidence>
<gene>
    <name evidence="12" type="ORF">HPB48_000427</name>
</gene>
<keyword evidence="7" id="KW-0482">Metalloprotease</keyword>
<keyword evidence="9" id="KW-0472">Membrane</keyword>
<dbReference type="PROSITE" id="PS51885">
    <property type="entry name" value="NEPRILYSIN"/>
    <property type="match status" value="1"/>
</dbReference>
<dbReference type="InterPro" id="IPR000718">
    <property type="entry name" value="Peptidase_M13"/>
</dbReference>
<dbReference type="Pfam" id="PF01431">
    <property type="entry name" value="Peptidase_M13"/>
    <property type="match status" value="1"/>
</dbReference>
<feature type="domain" description="Peptidase M13 C-terminal" evidence="10">
    <location>
        <begin position="785"/>
        <end position="942"/>
    </location>
</feature>
<dbReference type="AlphaFoldDB" id="A0A9J6G8U1"/>
<comment type="cofactor">
    <cofactor evidence="1">
        <name>Zn(2+)</name>
        <dbReference type="ChEBI" id="CHEBI:29105"/>
    </cofactor>
</comment>
<evidence type="ECO:0000256" key="5">
    <source>
        <dbReference type="ARBA" id="ARBA00022801"/>
    </source>
</evidence>
<feature type="compositionally biased region" description="Pro residues" evidence="8">
    <location>
        <begin position="42"/>
        <end position="65"/>
    </location>
</feature>
<dbReference type="GO" id="GO:0004222">
    <property type="term" value="F:metalloendopeptidase activity"/>
    <property type="evidence" value="ECO:0007669"/>
    <property type="project" value="InterPro"/>
</dbReference>
<dbReference type="OrthoDB" id="6491022at2759"/>
<dbReference type="EMBL" id="JABSTR010000005">
    <property type="protein sequence ID" value="KAH9371137.1"/>
    <property type="molecule type" value="Genomic_DNA"/>
</dbReference>
<dbReference type="InterPro" id="IPR042089">
    <property type="entry name" value="Peptidase_M13_dom_2"/>
</dbReference>
<dbReference type="VEuPathDB" id="VectorBase:HLOH_040301"/>
<sequence>MDAFGRRTFIDNWPLPNQLQNFGNTEQYGSMAPLNAPLSSPMSPPFAAPSPSTFPPFSVPFPQRPGGPANDAPRPRQHRTLSPPSFRNDAAYPAPSALQAGHLPHVGPRQRPAAPLYAVRLPSCPKFDNKRKKRNQKCAKKASSTRSTVPSQDDNTLSETSESHEQLQPRHKKVRITRGPNPYVRFESTELNAGPEESAQNYCSLLAWMLLAIVLAIVVIAFTGPLIKNLIAQFPPGGAILYKYGTDQSGKLLQGDDLQTGAVTNGLTESNLESCRWQDQYIGENLNRSVSPCVDFYSYVCSNNWFQQPNVSSQPYAYSAPASIMLDLWNFLKQDADTGSTSFIGEAALFMQNCVRGSNKDTDWNVLREMLAALDIAEWPYAGSATRAEAHTVAAKAEKMLGLSSIVSVSIRKRPLNREVMLHVNSPPVLLRRFKNAFPREDIKSYNEFIYKVLSLWNQENHDVVPSALRIVELEERISIAAAHFVRNVPFARETLPIATLISHHHWNWPAFFGHFIEESEGELSGDKIALLDPAYFNHLPTILSRSTARTILNYIGYKLIVSISPLLPPHKAEFVTPLSYNQHLAGVVPKRLEPCFSVLEKLYPRATRALVWSQVLQRAPTLLSGGMADDLRKMELLARQEMKEAAAKAPWMSQEEAAVAVLKVERLKVVLLETDSNETVHERHPDSPLFKNKSLIEAFYHLQLNHRAEYWRAGHSGSFYEPLLDTDSAFRTVSLYKPDGNEVLVSPATTAFIWTISRRLDVEFVPFYLGEVLRSIFLAMSILGSTIDADGDLRQWWTPATEERFIKNAECLQESFTDGPRLYVKEEWGDDSPLIEENVVDGAVLHPLYKIHRRLFNESGRSDLIQCKSEDFDPDKLFFINWASTYCEPERPETAPTERLRLKLSGPPKARLNIALSRFPPFSAAFSCPIGSEMKPSNACTFW</sequence>
<organism evidence="12 13">
    <name type="scientific">Haemaphysalis longicornis</name>
    <name type="common">Bush tick</name>
    <dbReference type="NCBI Taxonomy" id="44386"/>
    <lineage>
        <taxon>Eukaryota</taxon>
        <taxon>Metazoa</taxon>
        <taxon>Ecdysozoa</taxon>
        <taxon>Arthropoda</taxon>
        <taxon>Chelicerata</taxon>
        <taxon>Arachnida</taxon>
        <taxon>Acari</taxon>
        <taxon>Parasitiformes</taxon>
        <taxon>Ixodida</taxon>
        <taxon>Ixodoidea</taxon>
        <taxon>Ixodidae</taxon>
        <taxon>Haemaphysalinae</taxon>
        <taxon>Haemaphysalis</taxon>
    </lineage>
</organism>
<feature type="region of interest" description="Disordered" evidence="8">
    <location>
        <begin position="125"/>
        <end position="181"/>
    </location>
</feature>
<evidence type="ECO:0000256" key="8">
    <source>
        <dbReference type="SAM" id="MobiDB-lite"/>
    </source>
</evidence>
<dbReference type="GO" id="GO:0005886">
    <property type="term" value="C:plasma membrane"/>
    <property type="evidence" value="ECO:0007669"/>
    <property type="project" value="TreeGrafter"/>
</dbReference>
<dbReference type="Gene3D" id="3.40.390.10">
    <property type="entry name" value="Collagenase (Catalytic Domain)"/>
    <property type="match status" value="2"/>
</dbReference>
<keyword evidence="4" id="KW-0479">Metal-binding</keyword>
<accession>A0A9J6G8U1</accession>
<keyword evidence="9" id="KW-0812">Transmembrane</keyword>
<dbReference type="Gene3D" id="1.10.1380.10">
    <property type="entry name" value="Neutral endopeptidase , domain2"/>
    <property type="match status" value="1"/>
</dbReference>
<dbReference type="InterPro" id="IPR008753">
    <property type="entry name" value="Peptidase_M13_N"/>
</dbReference>
<keyword evidence="3" id="KW-0645">Protease</keyword>
<feature type="compositionally biased region" description="Basic residues" evidence="8">
    <location>
        <begin position="129"/>
        <end position="140"/>
    </location>
</feature>
<evidence type="ECO:0000256" key="7">
    <source>
        <dbReference type="ARBA" id="ARBA00023049"/>
    </source>
</evidence>
<protein>
    <submittedName>
        <fullName evidence="12">Uncharacterized protein</fullName>
    </submittedName>
</protein>
<keyword evidence="6" id="KW-0862">Zinc</keyword>
<feature type="compositionally biased region" description="Polar residues" evidence="8">
    <location>
        <begin position="144"/>
        <end position="160"/>
    </location>
</feature>
<dbReference type="PANTHER" id="PTHR11733">
    <property type="entry name" value="ZINC METALLOPROTEASE FAMILY M13 NEPRILYSIN-RELATED"/>
    <property type="match status" value="1"/>
</dbReference>
<evidence type="ECO:0000256" key="9">
    <source>
        <dbReference type="SAM" id="Phobius"/>
    </source>
</evidence>
<proteinExistence type="inferred from homology"/>
<feature type="transmembrane region" description="Helical" evidence="9">
    <location>
        <begin position="205"/>
        <end position="227"/>
    </location>
</feature>
<reference evidence="12 13" key="1">
    <citation type="journal article" date="2020" name="Cell">
        <title>Large-Scale Comparative Analyses of Tick Genomes Elucidate Their Genetic Diversity and Vector Capacities.</title>
        <authorList>
            <consortium name="Tick Genome and Microbiome Consortium (TIGMIC)"/>
            <person name="Jia N."/>
            <person name="Wang J."/>
            <person name="Shi W."/>
            <person name="Du L."/>
            <person name="Sun Y."/>
            <person name="Zhan W."/>
            <person name="Jiang J.F."/>
            <person name="Wang Q."/>
            <person name="Zhang B."/>
            <person name="Ji P."/>
            <person name="Bell-Sakyi L."/>
            <person name="Cui X.M."/>
            <person name="Yuan T.T."/>
            <person name="Jiang B.G."/>
            <person name="Yang W.F."/>
            <person name="Lam T.T."/>
            <person name="Chang Q.C."/>
            <person name="Ding S.J."/>
            <person name="Wang X.J."/>
            <person name="Zhu J.G."/>
            <person name="Ruan X.D."/>
            <person name="Zhao L."/>
            <person name="Wei J.T."/>
            <person name="Ye R.Z."/>
            <person name="Que T.C."/>
            <person name="Du C.H."/>
            <person name="Zhou Y.H."/>
            <person name="Cheng J.X."/>
            <person name="Dai P.F."/>
            <person name="Guo W.B."/>
            <person name="Han X.H."/>
            <person name="Huang E.J."/>
            <person name="Li L.F."/>
            <person name="Wei W."/>
            <person name="Gao Y.C."/>
            <person name="Liu J.Z."/>
            <person name="Shao H.Z."/>
            <person name="Wang X."/>
            <person name="Wang C.C."/>
            <person name="Yang T.C."/>
            <person name="Huo Q.B."/>
            <person name="Li W."/>
            <person name="Chen H.Y."/>
            <person name="Chen S.E."/>
            <person name="Zhou L.G."/>
            <person name="Ni X.B."/>
            <person name="Tian J.H."/>
            <person name="Sheng Y."/>
            <person name="Liu T."/>
            <person name="Pan Y.S."/>
            <person name="Xia L.Y."/>
            <person name="Li J."/>
            <person name="Zhao F."/>
            <person name="Cao W.C."/>
        </authorList>
    </citation>
    <scope>NUCLEOTIDE SEQUENCE [LARGE SCALE GENOMIC DNA]</scope>
    <source>
        <strain evidence="12">HaeL-2018</strain>
    </source>
</reference>
<evidence type="ECO:0000256" key="6">
    <source>
        <dbReference type="ARBA" id="ARBA00022833"/>
    </source>
</evidence>
<evidence type="ECO:0000256" key="2">
    <source>
        <dbReference type="ARBA" id="ARBA00007357"/>
    </source>
</evidence>
<dbReference type="SUPFAM" id="SSF55486">
    <property type="entry name" value="Metalloproteases ('zincins'), catalytic domain"/>
    <property type="match status" value="1"/>
</dbReference>
<dbReference type="PANTHER" id="PTHR11733:SF241">
    <property type="entry name" value="GH26575P-RELATED"/>
    <property type="match status" value="1"/>
</dbReference>
<dbReference type="Proteomes" id="UP000821853">
    <property type="component" value="Chromosome 3"/>
</dbReference>
<evidence type="ECO:0000256" key="3">
    <source>
        <dbReference type="ARBA" id="ARBA00022670"/>
    </source>
</evidence>
<evidence type="ECO:0000313" key="13">
    <source>
        <dbReference type="Proteomes" id="UP000821853"/>
    </source>
</evidence>
<dbReference type="GO" id="GO:0016485">
    <property type="term" value="P:protein processing"/>
    <property type="evidence" value="ECO:0007669"/>
    <property type="project" value="TreeGrafter"/>
</dbReference>
<keyword evidence="9" id="KW-1133">Transmembrane helix</keyword>
<comment type="similarity">
    <text evidence="2">Belongs to the peptidase M13 family.</text>
</comment>
<feature type="domain" description="Peptidase M13 N-terminal" evidence="11">
    <location>
        <begin position="292"/>
        <end position="670"/>
    </location>
</feature>
<comment type="caution">
    <text evidence="12">The sequence shown here is derived from an EMBL/GenBank/DDBJ whole genome shotgun (WGS) entry which is preliminary data.</text>
</comment>
<dbReference type="Pfam" id="PF05649">
    <property type="entry name" value="Peptidase_M13_N"/>
    <property type="match status" value="1"/>
</dbReference>
<evidence type="ECO:0000259" key="11">
    <source>
        <dbReference type="Pfam" id="PF05649"/>
    </source>
</evidence>
<evidence type="ECO:0000256" key="1">
    <source>
        <dbReference type="ARBA" id="ARBA00001947"/>
    </source>
</evidence>
<evidence type="ECO:0000256" key="4">
    <source>
        <dbReference type="ARBA" id="ARBA00022723"/>
    </source>
</evidence>
<dbReference type="InterPro" id="IPR018497">
    <property type="entry name" value="Peptidase_M13_C"/>
</dbReference>
<dbReference type="GO" id="GO:0046872">
    <property type="term" value="F:metal ion binding"/>
    <property type="evidence" value="ECO:0007669"/>
    <property type="project" value="UniProtKB-KW"/>
</dbReference>
<keyword evidence="13" id="KW-1185">Reference proteome</keyword>